<keyword evidence="1" id="KW-0472">Membrane</keyword>
<evidence type="ECO:0000313" key="2">
    <source>
        <dbReference type="EMBL" id="ORD93435.1"/>
    </source>
</evidence>
<organism evidence="2 3">
    <name type="scientific">Hepatospora eriocheir</name>
    <dbReference type="NCBI Taxonomy" id="1081669"/>
    <lineage>
        <taxon>Eukaryota</taxon>
        <taxon>Fungi</taxon>
        <taxon>Fungi incertae sedis</taxon>
        <taxon>Microsporidia</taxon>
        <taxon>Hepatosporidae</taxon>
        <taxon>Hepatospora</taxon>
    </lineage>
</organism>
<dbReference type="AlphaFoldDB" id="A0A1X0Q5S8"/>
<keyword evidence="1" id="KW-1133">Transmembrane helix</keyword>
<reference evidence="2 3" key="1">
    <citation type="journal article" date="2017" name="Environ. Microbiol.">
        <title>Decay of the glycolytic pathway and adaptation to intranuclear parasitism within Enterocytozoonidae microsporidia.</title>
        <authorList>
            <person name="Wiredu Boakye D."/>
            <person name="Jaroenlak P."/>
            <person name="Prachumwat A."/>
            <person name="Williams T.A."/>
            <person name="Bateman K.S."/>
            <person name="Itsathitphaisarn O."/>
            <person name="Sritunyalucksana K."/>
            <person name="Paszkiewicz K.H."/>
            <person name="Moore K.A."/>
            <person name="Stentiford G.D."/>
            <person name="Williams B.A."/>
        </authorList>
    </citation>
    <scope>NUCLEOTIDE SEQUENCE [LARGE SCALE GENOMIC DNA]</scope>
    <source>
        <strain evidence="3">canceri</strain>
    </source>
</reference>
<feature type="transmembrane region" description="Helical" evidence="1">
    <location>
        <begin position="39"/>
        <end position="59"/>
    </location>
</feature>
<proteinExistence type="predicted"/>
<feature type="transmembrane region" description="Helical" evidence="1">
    <location>
        <begin position="68"/>
        <end position="86"/>
    </location>
</feature>
<evidence type="ECO:0000313" key="3">
    <source>
        <dbReference type="Proteomes" id="UP000192501"/>
    </source>
</evidence>
<name>A0A1X0Q5S8_9MICR</name>
<dbReference type="VEuPathDB" id="MicrosporidiaDB:A0H76_1449"/>
<evidence type="ECO:0000256" key="1">
    <source>
        <dbReference type="SAM" id="Phobius"/>
    </source>
</evidence>
<dbReference type="Proteomes" id="UP000192501">
    <property type="component" value="Unassembled WGS sequence"/>
</dbReference>
<sequence>MSICLEDIRNFILGNPLKIANEKTIQSYFIDSIVDNSKFAVFLGLLAVIVLASLLIIVASKGRTRGRFYLILAGVVLIYSGLSYRYTHLILSFDAVRVNSFNDIETENNQNDGSNNLIN</sequence>
<dbReference type="EMBL" id="LTAI01001867">
    <property type="protein sequence ID" value="ORD93435.1"/>
    <property type="molecule type" value="Genomic_DNA"/>
</dbReference>
<keyword evidence="1" id="KW-0812">Transmembrane</keyword>
<comment type="caution">
    <text evidence="2">The sequence shown here is derived from an EMBL/GenBank/DDBJ whole genome shotgun (WGS) entry which is preliminary data.</text>
</comment>
<accession>A0A1X0Q5S8</accession>
<gene>
    <name evidence="2" type="ORF">A0H76_1449</name>
</gene>
<protein>
    <submittedName>
        <fullName evidence="2">Uncharacterized protein</fullName>
    </submittedName>
</protein>
<dbReference type="VEuPathDB" id="MicrosporidiaDB:HERIO_1419"/>